<dbReference type="PANTHER" id="PTHR30087">
    <property type="entry name" value="INNER MEMBRANE PROTEIN"/>
    <property type="match status" value="1"/>
</dbReference>
<dbReference type="RefSeq" id="WP_252798793.1">
    <property type="nucleotide sequence ID" value="NZ_BAAABM010000029.1"/>
</dbReference>
<dbReference type="Proteomes" id="UP001501822">
    <property type="component" value="Unassembled WGS sequence"/>
</dbReference>
<reference evidence="2 3" key="1">
    <citation type="journal article" date="2019" name="Int. J. Syst. Evol. Microbiol.">
        <title>The Global Catalogue of Microorganisms (GCM) 10K type strain sequencing project: providing services to taxonomists for standard genome sequencing and annotation.</title>
        <authorList>
            <consortium name="The Broad Institute Genomics Platform"/>
            <consortium name="The Broad Institute Genome Sequencing Center for Infectious Disease"/>
            <person name="Wu L."/>
            <person name="Ma J."/>
        </authorList>
    </citation>
    <scope>NUCLEOTIDE SEQUENCE [LARGE SCALE GENOMIC DNA]</scope>
    <source>
        <strain evidence="2 3">JCM 3146</strain>
    </source>
</reference>
<keyword evidence="3" id="KW-1185">Reference proteome</keyword>
<dbReference type="PANTHER" id="PTHR30087:SF0">
    <property type="entry name" value="INNER MEMBRANE PROTEIN"/>
    <property type="match status" value="1"/>
</dbReference>
<evidence type="ECO:0000259" key="1">
    <source>
        <dbReference type="Pfam" id="PF08349"/>
    </source>
</evidence>
<evidence type="ECO:0000313" key="3">
    <source>
        <dbReference type="Proteomes" id="UP001501822"/>
    </source>
</evidence>
<comment type="caution">
    <text evidence="2">The sequence shown here is derived from an EMBL/GenBank/DDBJ whole genome shotgun (WGS) entry which is preliminary data.</text>
</comment>
<feature type="domain" description="DUF1722" evidence="1">
    <location>
        <begin position="189"/>
        <end position="305"/>
    </location>
</feature>
<proteinExistence type="predicted"/>
<organism evidence="2 3">
    <name type="scientific">Actinoallomurus spadix</name>
    <dbReference type="NCBI Taxonomy" id="79912"/>
    <lineage>
        <taxon>Bacteria</taxon>
        <taxon>Bacillati</taxon>
        <taxon>Actinomycetota</taxon>
        <taxon>Actinomycetes</taxon>
        <taxon>Streptosporangiales</taxon>
        <taxon>Thermomonosporaceae</taxon>
        <taxon>Actinoallomurus</taxon>
    </lineage>
</organism>
<gene>
    <name evidence="2" type="ORF">GCM10010151_35740</name>
</gene>
<dbReference type="InterPro" id="IPR013560">
    <property type="entry name" value="DUF1722"/>
</dbReference>
<protein>
    <submittedName>
        <fullName evidence="2">DUF523 and DUF1722 domain-containing protein</fullName>
    </submittedName>
</protein>
<sequence>MAAQERDAIGRPRIGVSSCLLGDPVRYNGGHSRCRFLTDELAPYVDWVPFCPEMEIGLGTPRETLRLTADDRLVSRSLAADHTAAMAALPLAPGLDGQVFKARSPSCGIRGIPRYGADGRPADRRGRGVYAARLIDADPLLPVEDEGRLNDAGLREAFVERVFARARLRELFEGDWRPRDLVAFHTRHKVQILAHDPAGYRLAGRVVARAGDRPREETEAAYRELFDAALARKATRGRNANALQHVFGLISEVLDDTRRHDIVASIEEYRLGGAPLSLPVALLSHHARGEGIAWAADQTFLAPFPAALHLRHHL</sequence>
<dbReference type="InterPro" id="IPR007553">
    <property type="entry name" value="2-thiour_desulf"/>
</dbReference>
<evidence type="ECO:0000313" key="2">
    <source>
        <dbReference type="EMBL" id="GAA0342991.1"/>
    </source>
</evidence>
<dbReference type="Pfam" id="PF08349">
    <property type="entry name" value="DUF1722"/>
    <property type="match status" value="1"/>
</dbReference>
<accession>A0ABN0WNW7</accession>
<dbReference type="Pfam" id="PF04463">
    <property type="entry name" value="2-thiour_desulf"/>
    <property type="match status" value="1"/>
</dbReference>
<dbReference type="EMBL" id="BAAABM010000029">
    <property type="protein sequence ID" value="GAA0342991.1"/>
    <property type="molecule type" value="Genomic_DNA"/>
</dbReference>
<name>A0ABN0WNW7_9ACTN</name>